<dbReference type="EMBL" id="AADV02000055">
    <property type="protein sequence ID" value="EAM49733.1"/>
    <property type="molecule type" value="Genomic_DNA"/>
</dbReference>
<evidence type="ECO:0000256" key="2">
    <source>
        <dbReference type="ARBA" id="ARBA00009261"/>
    </source>
</evidence>
<comment type="caution">
    <text evidence="8">Lacks conserved residue(s) required for the propagation of feature annotation.</text>
</comment>
<feature type="transmembrane region" description="Helical" evidence="8">
    <location>
        <begin position="326"/>
        <end position="347"/>
    </location>
</feature>
<organism evidence="9 10">
    <name type="scientific">Crocosphaera watsonii WH 8501</name>
    <dbReference type="NCBI Taxonomy" id="165597"/>
    <lineage>
        <taxon>Bacteria</taxon>
        <taxon>Bacillati</taxon>
        <taxon>Cyanobacteriota</taxon>
        <taxon>Cyanophyceae</taxon>
        <taxon>Oscillatoriophycideae</taxon>
        <taxon>Chroococcales</taxon>
        <taxon>Aphanothecaceae</taxon>
        <taxon>Crocosphaera</taxon>
    </lineage>
</organism>
<protein>
    <submittedName>
        <fullName evidence="9">Sodium:alanine symporter</fullName>
    </submittedName>
</protein>
<dbReference type="NCBIfam" id="TIGR00835">
    <property type="entry name" value="agcS"/>
    <property type="match status" value="1"/>
</dbReference>
<evidence type="ECO:0000256" key="3">
    <source>
        <dbReference type="ARBA" id="ARBA00022448"/>
    </source>
</evidence>
<reference evidence="9" key="2">
    <citation type="submission" date="2005-06" db="EMBL/GenBank/DDBJ databases">
        <title>Sequencing of the draft genome and assembly of Crocosphaera watsonii WH 8501.</title>
        <authorList>
            <consortium name="US DOE Joint Genome Institute (JGI-PGF)"/>
            <person name="Copeland A."/>
            <person name="Lucas S."/>
            <person name="Lapidus A."/>
            <person name="Barry K."/>
            <person name="Detter C."/>
            <person name="Glavina T."/>
            <person name="Hammon N."/>
            <person name="Israni S."/>
            <person name="Pitluck S."/>
            <person name="Richardson P."/>
        </authorList>
    </citation>
    <scope>NUCLEOTIDE SEQUENCE [LARGE SCALE GENOMIC DNA]</scope>
    <source>
        <strain evidence="9">WH 8501</strain>
    </source>
</reference>
<feature type="transmembrane region" description="Helical" evidence="8">
    <location>
        <begin position="208"/>
        <end position="227"/>
    </location>
</feature>
<comment type="similarity">
    <text evidence="2 8">Belongs to the alanine or glycine:cation symporter (AGCS) (TC 2.A.25) family.</text>
</comment>
<feature type="transmembrane region" description="Helical" evidence="8">
    <location>
        <begin position="436"/>
        <end position="459"/>
    </location>
</feature>
<evidence type="ECO:0000256" key="7">
    <source>
        <dbReference type="ARBA" id="ARBA00023136"/>
    </source>
</evidence>
<evidence type="ECO:0000256" key="6">
    <source>
        <dbReference type="ARBA" id="ARBA00022989"/>
    </source>
</evidence>
<feature type="transmembrane region" description="Helical" evidence="8">
    <location>
        <begin position="239"/>
        <end position="259"/>
    </location>
</feature>
<evidence type="ECO:0000313" key="10">
    <source>
        <dbReference type="Proteomes" id="UP000003922"/>
    </source>
</evidence>
<dbReference type="RefSeq" id="WP_007306582.1">
    <property type="nucleotide sequence ID" value="NZ_AADV02000055.1"/>
</dbReference>
<comment type="subcellular location">
    <subcellularLocation>
        <location evidence="1 8">Cell membrane</location>
        <topology evidence="1 8">Multi-pass membrane protein</topology>
    </subcellularLocation>
</comment>
<dbReference type="InterPro" id="IPR001463">
    <property type="entry name" value="Na/Ala_symport"/>
</dbReference>
<dbReference type="PRINTS" id="PR00175">
    <property type="entry name" value="NAALASMPORT"/>
</dbReference>
<evidence type="ECO:0000256" key="8">
    <source>
        <dbReference type="RuleBase" id="RU363064"/>
    </source>
</evidence>
<keyword evidence="5 8" id="KW-0812">Transmembrane</keyword>
<accession>Q4C0P8</accession>
<dbReference type="PANTHER" id="PTHR30330">
    <property type="entry name" value="AGSS FAMILY TRANSPORTER, SODIUM-ALANINE"/>
    <property type="match status" value="1"/>
</dbReference>
<evidence type="ECO:0000256" key="5">
    <source>
        <dbReference type="ARBA" id="ARBA00022692"/>
    </source>
</evidence>
<sequence>MNQFLDNIDRLFSSLVSLIEQVLFLEVAHFPVIILWLLIGGIFFTLRMGFISIIGFLHAVKIALGFYKQNDQVKGEVSSFQALATALSASIGLGNIAGVAIAIQMGGPGAVFWMTVAGFLGMSNKFVECTLGVKYRLVNPDGTIIGGPMYYLSQGLKEMGQETLGKGLAIFYGIAGLGAAIGGGNMFQVNQSFAALAVVVPAVKDYDWLYGLIVALLVGLVIIGGISRIGVLTSKLVPVMVFFYLLGCSWVLIANFNAIPAAFGLMFNNAFSLSGMEGGLIGILVQGIRRSAFSNGAGLGSAAIAHAVAKTKEPVQEGIVSILEPFIDTIIICNVTALVIITTGMYGESVGDNISGSTLAAMAFGQVIDWFPFVLVGIICLFGFSTMITWCYYGEQCWAYVFGQPSSIIFKVIFLACIFIGSVVSLGAVVDFSDMMLLTLAIPNLLGCLLLSGKVATLLKEYWQKLPSF</sequence>
<dbReference type="Proteomes" id="UP000003922">
    <property type="component" value="Unassembled WGS sequence"/>
</dbReference>
<reference evidence="9" key="3">
    <citation type="submission" date="2016-12" db="EMBL/GenBank/DDBJ databases">
        <title>Annotation of the draft genome assembly of Crocosphaera watsonii WH 8501.</title>
        <authorList>
            <consortium name="US DOE Joint Genome Institute (JGI-ORNL)"/>
            <person name="Larimer F."/>
            <person name="Land M."/>
        </authorList>
    </citation>
    <scope>NUCLEOTIDE SEQUENCE</scope>
    <source>
        <strain evidence="9">WH 8501</strain>
    </source>
</reference>
<name>Q4C0P8_CROWT</name>
<feature type="transmembrane region" description="Helical" evidence="8">
    <location>
        <begin position="21"/>
        <end position="44"/>
    </location>
</feature>
<evidence type="ECO:0000313" key="9">
    <source>
        <dbReference type="EMBL" id="EAM49733.1"/>
    </source>
</evidence>
<keyword evidence="10" id="KW-1185">Reference proteome</keyword>
<reference evidence="9" key="1">
    <citation type="submission" date="2004-02" db="EMBL/GenBank/DDBJ databases">
        <authorList>
            <consortium name="DOE Joint Genome Institute"/>
        </authorList>
    </citation>
    <scope>NUCLEOTIDE SEQUENCE [LARGE SCALE GENOMIC DNA]</scope>
    <source>
        <strain evidence="9">WH 8501</strain>
    </source>
</reference>
<dbReference type="KEGG" id="cwa:CwatDRAFT_2621"/>
<feature type="transmembrane region" description="Helical" evidence="8">
    <location>
        <begin position="79"/>
        <end position="103"/>
    </location>
</feature>
<evidence type="ECO:0000256" key="4">
    <source>
        <dbReference type="ARBA" id="ARBA00022475"/>
    </source>
</evidence>
<evidence type="ECO:0000256" key="1">
    <source>
        <dbReference type="ARBA" id="ARBA00004651"/>
    </source>
</evidence>
<keyword evidence="7 8" id="KW-0472">Membrane</keyword>
<feature type="transmembrane region" description="Helical" evidence="8">
    <location>
        <begin position="109"/>
        <end position="127"/>
    </location>
</feature>
<comment type="caution">
    <text evidence="9">The sequence shown here is derived from an EMBL/GenBank/DDBJ whole genome shotgun (WGS) entry which is preliminary data.</text>
</comment>
<keyword evidence="3 8" id="KW-0813">Transport</keyword>
<keyword evidence="8" id="KW-0769">Symport</keyword>
<proteinExistence type="inferred from homology"/>
<dbReference type="Pfam" id="PF01235">
    <property type="entry name" value="Na_Ala_symp"/>
    <property type="match status" value="1"/>
</dbReference>
<feature type="transmembrane region" description="Helical" evidence="8">
    <location>
        <begin position="265"/>
        <end position="285"/>
    </location>
</feature>
<keyword evidence="4 8" id="KW-1003">Cell membrane</keyword>
<feature type="transmembrane region" description="Helical" evidence="8">
    <location>
        <begin position="167"/>
        <end position="188"/>
    </location>
</feature>
<dbReference type="GO" id="GO:0005283">
    <property type="term" value="F:amino acid:sodium symporter activity"/>
    <property type="evidence" value="ECO:0007669"/>
    <property type="project" value="InterPro"/>
</dbReference>
<dbReference type="AlphaFoldDB" id="Q4C0P8"/>
<dbReference type="GO" id="GO:0005886">
    <property type="term" value="C:plasma membrane"/>
    <property type="evidence" value="ECO:0007669"/>
    <property type="project" value="UniProtKB-SubCell"/>
</dbReference>
<feature type="transmembrane region" description="Helical" evidence="8">
    <location>
        <begin position="50"/>
        <end position="67"/>
    </location>
</feature>
<gene>
    <name evidence="9" type="ORF">CwatDRAFT_2621</name>
</gene>
<feature type="transmembrane region" description="Helical" evidence="8">
    <location>
        <begin position="408"/>
        <end position="430"/>
    </location>
</feature>
<dbReference type="OrthoDB" id="9804874at2"/>
<feature type="transmembrane region" description="Helical" evidence="8">
    <location>
        <begin position="367"/>
        <end position="393"/>
    </location>
</feature>
<dbReference type="PANTHER" id="PTHR30330:SF3">
    <property type="entry name" value="TRANSCRIPTIONAL REGULATOR, LRP FAMILY"/>
    <property type="match status" value="1"/>
</dbReference>
<keyword evidence="6 8" id="KW-1133">Transmembrane helix</keyword>